<reference evidence="1" key="1">
    <citation type="submission" date="2023-10" db="EMBL/GenBank/DDBJ databases">
        <authorList>
            <person name="Domelevo Entfellner J.-B."/>
        </authorList>
    </citation>
    <scope>NUCLEOTIDE SEQUENCE</scope>
</reference>
<protein>
    <submittedName>
        <fullName evidence="1">Uncharacterized protein</fullName>
    </submittedName>
</protein>
<evidence type="ECO:0000313" key="1">
    <source>
        <dbReference type="EMBL" id="CAJ1817061.1"/>
    </source>
</evidence>
<organism evidence="1 2">
    <name type="scientific">Sphenostylis stenocarpa</name>
    <dbReference type="NCBI Taxonomy" id="92480"/>
    <lineage>
        <taxon>Eukaryota</taxon>
        <taxon>Viridiplantae</taxon>
        <taxon>Streptophyta</taxon>
        <taxon>Embryophyta</taxon>
        <taxon>Tracheophyta</taxon>
        <taxon>Spermatophyta</taxon>
        <taxon>Magnoliopsida</taxon>
        <taxon>eudicotyledons</taxon>
        <taxon>Gunneridae</taxon>
        <taxon>Pentapetalae</taxon>
        <taxon>rosids</taxon>
        <taxon>fabids</taxon>
        <taxon>Fabales</taxon>
        <taxon>Fabaceae</taxon>
        <taxon>Papilionoideae</taxon>
        <taxon>50 kb inversion clade</taxon>
        <taxon>NPAAA clade</taxon>
        <taxon>indigoferoid/millettioid clade</taxon>
        <taxon>Phaseoleae</taxon>
        <taxon>Sphenostylis</taxon>
    </lineage>
</organism>
<gene>
    <name evidence="1" type="ORF">AYBTSS11_LOCUS1049</name>
</gene>
<sequence>MNKKERLSSVSAGDKNGEVVKIDHEEAMKRRDQFLHIFLIKSKIVYFSTSASLSVMTDLLGIFRLSVEFCIFKKKGYLSIVTYQTSFHFE</sequence>
<accession>A0AA86RUE4</accession>
<dbReference type="Proteomes" id="UP001189624">
    <property type="component" value="Chromosome 1"/>
</dbReference>
<name>A0AA86RUE4_9FABA</name>
<evidence type="ECO:0000313" key="2">
    <source>
        <dbReference type="Proteomes" id="UP001189624"/>
    </source>
</evidence>
<proteinExistence type="predicted"/>
<dbReference type="EMBL" id="OY731398">
    <property type="protein sequence ID" value="CAJ1817061.1"/>
    <property type="molecule type" value="Genomic_DNA"/>
</dbReference>
<dbReference type="Gramene" id="rna-AYBTSS11_LOCUS1049">
    <property type="protein sequence ID" value="CAJ1817061.1"/>
    <property type="gene ID" value="gene-AYBTSS11_LOCUS1049"/>
</dbReference>
<keyword evidence="2" id="KW-1185">Reference proteome</keyword>
<dbReference type="AlphaFoldDB" id="A0AA86RUE4"/>